<accession>A0A0P0VZU8</accession>
<evidence type="ECO:0000313" key="3">
    <source>
        <dbReference type="Proteomes" id="UP000059680"/>
    </source>
</evidence>
<dbReference type="InParanoid" id="A0A0P0VZU8"/>
<dbReference type="Gramene" id="Os03t0594250-00">
    <property type="protein sequence ID" value="Os03t0594250-00"/>
    <property type="gene ID" value="Os03g0594250"/>
</dbReference>
<dbReference type="Proteomes" id="UP000059680">
    <property type="component" value="Chromosome 3"/>
</dbReference>
<evidence type="ECO:0000256" key="1">
    <source>
        <dbReference type="SAM" id="MobiDB-lite"/>
    </source>
</evidence>
<reference evidence="2 3" key="3">
    <citation type="journal article" date="2013" name="Rice">
        <title>Improvement of the Oryza sativa Nipponbare reference genome using next generation sequence and optical map data.</title>
        <authorList>
            <person name="Kawahara Y."/>
            <person name="de la Bastide M."/>
            <person name="Hamilton J.P."/>
            <person name="Kanamori H."/>
            <person name="McCombie W.R."/>
            <person name="Ouyang S."/>
            <person name="Schwartz D.C."/>
            <person name="Tanaka T."/>
            <person name="Wu J."/>
            <person name="Zhou S."/>
            <person name="Childs K.L."/>
            <person name="Davidson R.M."/>
            <person name="Lin H."/>
            <person name="Quesada-Ocampo L."/>
            <person name="Vaillancourt B."/>
            <person name="Sakai H."/>
            <person name="Lee S.S."/>
            <person name="Kim J."/>
            <person name="Numa H."/>
            <person name="Itoh T."/>
            <person name="Buell C.R."/>
            <person name="Matsumoto T."/>
        </authorList>
    </citation>
    <scope>NUCLEOTIDE SEQUENCE [LARGE SCALE GENOMIC DNA]</scope>
    <source>
        <strain evidence="3">cv. Nipponbare</strain>
    </source>
</reference>
<reference evidence="3" key="1">
    <citation type="journal article" date="2005" name="Nature">
        <title>The map-based sequence of the rice genome.</title>
        <authorList>
            <consortium name="International rice genome sequencing project (IRGSP)"/>
            <person name="Matsumoto T."/>
            <person name="Wu J."/>
            <person name="Kanamori H."/>
            <person name="Katayose Y."/>
            <person name="Fujisawa M."/>
            <person name="Namiki N."/>
            <person name="Mizuno H."/>
            <person name="Yamamoto K."/>
            <person name="Antonio B.A."/>
            <person name="Baba T."/>
            <person name="Sakata K."/>
            <person name="Nagamura Y."/>
            <person name="Aoki H."/>
            <person name="Arikawa K."/>
            <person name="Arita K."/>
            <person name="Bito T."/>
            <person name="Chiden Y."/>
            <person name="Fujitsuka N."/>
            <person name="Fukunaka R."/>
            <person name="Hamada M."/>
            <person name="Harada C."/>
            <person name="Hayashi A."/>
            <person name="Hijishita S."/>
            <person name="Honda M."/>
            <person name="Hosokawa S."/>
            <person name="Ichikawa Y."/>
            <person name="Idonuma A."/>
            <person name="Iijima M."/>
            <person name="Ikeda M."/>
            <person name="Ikeno M."/>
            <person name="Ito K."/>
            <person name="Ito S."/>
            <person name="Ito T."/>
            <person name="Ito Y."/>
            <person name="Ito Y."/>
            <person name="Iwabuchi A."/>
            <person name="Kamiya K."/>
            <person name="Karasawa W."/>
            <person name="Kurita K."/>
            <person name="Katagiri S."/>
            <person name="Kikuta A."/>
            <person name="Kobayashi H."/>
            <person name="Kobayashi N."/>
            <person name="Machita K."/>
            <person name="Maehara T."/>
            <person name="Masukawa M."/>
            <person name="Mizubayashi T."/>
            <person name="Mukai Y."/>
            <person name="Nagasaki H."/>
            <person name="Nagata Y."/>
            <person name="Naito S."/>
            <person name="Nakashima M."/>
            <person name="Nakama Y."/>
            <person name="Nakamichi Y."/>
            <person name="Nakamura M."/>
            <person name="Meguro A."/>
            <person name="Negishi M."/>
            <person name="Ohta I."/>
            <person name="Ohta T."/>
            <person name="Okamoto M."/>
            <person name="Ono N."/>
            <person name="Saji S."/>
            <person name="Sakaguchi M."/>
            <person name="Sakai K."/>
            <person name="Shibata M."/>
            <person name="Shimokawa T."/>
            <person name="Song J."/>
            <person name="Takazaki Y."/>
            <person name="Terasawa K."/>
            <person name="Tsugane M."/>
            <person name="Tsuji K."/>
            <person name="Ueda S."/>
            <person name="Waki K."/>
            <person name="Yamagata H."/>
            <person name="Yamamoto M."/>
            <person name="Yamamoto S."/>
            <person name="Yamane H."/>
            <person name="Yoshiki S."/>
            <person name="Yoshihara R."/>
            <person name="Yukawa K."/>
            <person name="Zhong H."/>
            <person name="Yano M."/>
            <person name="Yuan Q."/>
            <person name="Ouyang S."/>
            <person name="Liu J."/>
            <person name="Jones K.M."/>
            <person name="Gansberger K."/>
            <person name="Moffat K."/>
            <person name="Hill J."/>
            <person name="Bera J."/>
            <person name="Fadrosh D."/>
            <person name="Jin S."/>
            <person name="Johri S."/>
            <person name="Kim M."/>
            <person name="Overton L."/>
            <person name="Reardon M."/>
            <person name="Tsitrin T."/>
            <person name="Vuong H."/>
            <person name="Weaver B."/>
            <person name="Ciecko A."/>
            <person name="Tallon L."/>
            <person name="Jackson J."/>
            <person name="Pai G."/>
            <person name="Aken S.V."/>
            <person name="Utterback T."/>
            <person name="Reidmuller S."/>
            <person name="Feldblyum T."/>
            <person name="Hsiao J."/>
            <person name="Zismann V."/>
            <person name="Iobst S."/>
            <person name="de Vazeille A.R."/>
            <person name="Buell C.R."/>
            <person name="Ying K."/>
            <person name="Li Y."/>
            <person name="Lu T."/>
            <person name="Huang Y."/>
            <person name="Zhao Q."/>
            <person name="Feng Q."/>
            <person name="Zhang L."/>
            <person name="Zhu J."/>
            <person name="Weng Q."/>
            <person name="Mu J."/>
            <person name="Lu Y."/>
            <person name="Fan D."/>
            <person name="Liu Y."/>
            <person name="Guan J."/>
            <person name="Zhang Y."/>
            <person name="Yu S."/>
            <person name="Liu X."/>
            <person name="Zhang Y."/>
            <person name="Hong G."/>
            <person name="Han B."/>
            <person name="Choisne N."/>
            <person name="Demange N."/>
            <person name="Orjeda G."/>
            <person name="Samain S."/>
            <person name="Cattolico L."/>
            <person name="Pelletier E."/>
            <person name="Couloux A."/>
            <person name="Segurens B."/>
            <person name="Wincker P."/>
            <person name="D'Hont A."/>
            <person name="Scarpelli C."/>
            <person name="Weissenbach J."/>
            <person name="Salanoubat M."/>
            <person name="Quetier F."/>
            <person name="Yu Y."/>
            <person name="Kim H.R."/>
            <person name="Rambo T."/>
            <person name="Currie J."/>
            <person name="Collura K."/>
            <person name="Luo M."/>
            <person name="Yang T."/>
            <person name="Ammiraju J.S.S."/>
            <person name="Engler F."/>
            <person name="Soderlund C."/>
            <person name="Wing R.A."/>
            <person name="Palmer L.E."/>
            <person name="de la Bastide M."/>
            <person name="Spiegel L."/>
            <person name="Nascimento L."/>
            <person name="Zutavern T."/>
            <person name="O'Shaughnessy A."/>
            <person name="Dike S."/>
            <person name="Dedhia N."/>
            <person name="Preston R."/>
            <person name="Balija V."/>
            <person name="McCombie W.R."/>
            <person name="Chow T."/>
            <person name="Chen H."/>
            <person name="Chung M."/>
            <person name="Chen C."/>
            <person name="Shaw J."/>
            <person name="Wu H."/>
            <person name="Hsiao K."/>
            <person name="Chao Y."/>
            <person name="Chu M."/>
            <person name="Cheng C."/>
            <person name="Hour A."/>
            <person name="Lee P."/>
            <person name="Lin S."/>
            <person name="Lin Y."/>
            <person name="Liou J."/>
            <person name="Liu S."/>
            <person name="Hsing Y."/>
            <person name="Raghuvanshi S."/>
            <person name="Mohanty A."/>
            <person name="Bharti A.K."/>
            <person name="Gaur A."/>
            <person name="Gupta V."/>
            <person name="Kumar D."/>
            <person name="Ravi V."/>
            <person name="Vij S."/>
            <person name="Kapur A."/>
            <person name="Khurana P."/>
            <person name="Khurana P."/>
            <person name="Khurana J.P."/>
            <person name="Tyagi A.K."/>
            <person name="Gaikwad K."/>
            <person name="Singh A."/>
            <person name="Dalal V."/>
            <person name="Srivastava S."/>
            <person name="Dixit A."/>
            <person name="Pal A.K."/>
            <person name="Ghazi I.A."/>
            <person name="Yadav M."/>
            <person name="Pandit A."/>
            <person name="Bhargava A."/>
            <person name="Sureshbabu K."/>
            <person name="Batra K."/>
            <person name="Sharma T.R."/>
            <person name="Mohapatra T."/>
            <person name="Singh N.K."/>
            <person name="Messing J."/>
            <person name="Nelson A.B."/>
            <person name="Fuks G."/>
            <person name="Kavchok S."/>
            <person name="Keizer G."/>
            <person name="Linton E."/>
            <person name="Llaca V."/>
            <person name="Song R."/>
            <person name="Tanyolac B."/>
            <person name="Young S."/>
            <person name="Ho-Il K."/>
            <person name="Hahn J.H."/>
            <person name="Sangsakoo G."/>
            <person name="Vanavichit A."/>
            <person name="de Mattos Luiz.A.T."/>
            <person name="Zimmer P.D."/>
            <person name="Malone G."/>
            <person name="Dellagostin O."/>
            <person name="de Oliveira A.C."/>
            <person name="Bevan M."/>
            <person name="Bancroft I."/>
            <person name="Minx P."/>
            <person name="Cordum H."/>
            <person name="Wilson R."/>
            <person name="Cheng Z."/>
            <person name="Jin W."/>
            <person name="Jiang J."/>
            <person name="Leong S.A."/>
            <person name="Iwama H."/>
            <person name="Gojobori T."/>
            <person name="Itoh T."/>
            <person name="Niimura Y."/>
            <person name="Fujii Y."/>
            <person name="Habara T."/>
            <person name="Sakai H."/>
            <person name="Sato Y."/>
            <person name="Wilson G."/>
            <person name="Kumar K."/>
            <person name="McCouch S."/>
            <person name="Juretic N."/>
            <person name="Hoen D."/>
            <person name="Wright S."/>
            <person name="Bruskiewich R."/>
            <person name="Bureau T."/>
            <person name="Miyao A."/>
            <person name="Hirochika H."/>
            <person name="Nishikawa T."/>
            <person name="Kadowaki K."/>
            <person name="Sugiura M."/>
            <person name="Burr B."/>
            <person name="Sasaki T."/>
        </authorList>
    </citation>
    <scope>NUCLEOTIDE SEQUENCE [LARGE SCALE GENOMIC DNA]</scope>
    <source>
        <strain evidence="3">cv. Nipponbare</strain>
    </source>
</reference>
<name>A0A0P0VZU8_ORYSJ</name>
<protein>
    <submittedName>
        <fullName evidence="2">Os03g0594250 protein</fullName>
    </submittedName>
</protein>
<sequence>MMCGFLTSSVKAHSSVVDEVSLPAANMSCDDVSDQIGGEGTLHIAVPLQSEEYAEEVFLAVAVLPDDVVHDGHQAPIAPLRLPHRAAEPARQPRRRVQVGQVEPAGEPHRLVELAHELVAPRRPGADGGSHDGVVHRAGDQLADVDNGCAAAGGALGGDGADEARRLVLAPVAERLDAARAEELVHADPPELAPQVAVGGEEDVAAAAAEDGQGRREVAAGEGGVVRLEHLPGGLGRRHDERRHGTEAEHHERAVLAGELAQRPVWQVGVARQQDVVQAPDERQLPRPRRQPQLLLLLLRRRPPGAA</sequence>
<reference evidence="2 3" key="2">
    <citation type="journal article" date="2013" name="Plant Cell Physiol.">
        <title>Rice Annotation Project Database (RAP-DB): an integrative and interactive database for rice genomics.</title>
        <authorList>
            <person name="Sakai H."/>
            <person name="Lee S.S."/>
            <person name="Tanaka T."/>
            <person name="Numa H."/>
            <person name="Kim J."/>
            <person name="Kawahara Y."/>
            <person name="Wakimoto H."/>
            <person name="Yang C.C."/>
            <person name="Iwamoto M."/>
            <person name="Abe T."/>
            <person name="Yamada Y."/>
            <person name="Muto A."/>
            <person name="Inokuchi H."/>
            <person name="Ikemura T."/>
            <person name="Matsumoto T."/>
            <person name="Sasaki T."/>
            <person name="Itoh T."/>
        </authorList>
    </citation>
    <scope>NUCLEOTIDE SEQUENCE [LARGE SCALE GENOMIC DNA]</scope>
    <source>
        <strain evidence="3">cv. Nipponbare</strain>
    </source>
</reference>
<feature type="compositionally biased region" description="Basic and acidic residues" evidence="1">
    <location>
        <begin position="237"/>
        <end position="250"/>
    </location>
</feature>
<keyword evidence="3" id="KW-1185">Reference proteome</keyword>
<feature type="region of interest" description="Disordered" evidence="1">
    <location>
        <begin position="231"/>
        <end position="250"/>
    </location>
</feature>
<organism evidence="2 3">
    <name type="scientific">Oryza sativa subsp. japonica</name>
    <name type="common">Rice</name>
    <dbReference type="NCBI Taxonomy" id="39947"/>
    <lineage>
        <taxon>Eukaryota</taxon>
        <taxon>Viridiplantae</taxon>
        <taxon>Streptophyta</taxon>
        <taxon>Embryophyta</taxon>
        <taxon>Tracheophyta</taxon>
        <taxon>Spermatophyta</taxon>
        <taxon>Magnoliopsida</taxon>
        <taxon>Liliopsida</taxon>
        <taxon>Poales</taxon>
        <taxon>Poaceae</taxon>
        <taxon>BOP clade</taxon>
        <taxon>Oryzoideae</taxon>
        <taxon>Oryzeae</taxon>
        <taxon>Oryzinae</taxon>
        <taxon>Oryza</taxon>
        <taxon>Oryza sativa</taxon>
    </lineage>
</organism>
<dbReference type="EMBL" id="AP014959">
    <property type="protein sequence ID" value="BAS85146.1"/>
    <property type="molecule type" value="Genomic_DNA"/>
</dbReference>
<dbReference type="PaxDb" id="39947-A0A0P0VZU8"/>
<proteinExistence type="predicted"/>
<evidence type="ECO:0000313" key="2">
    <source>
        <dbReference type="EMBL" id="BAS85146.1"/>
    </source>
</evidence>
<dbReference type="FunCoup" id="A0A0P0VZU8">
    <property type="interactions" value="16"/>
</dbReference>
<gene>
    <name evidence="2" type="ordered locus">Os03g0594250</name>
    <name evidence="2" type="ORF">OSNPB_030594250</name>
</gene>
<dbReference type="AlphaFoldDB" id="A0A0P0VZU8"/>